<dbReference type="SUPFAM" id="SSF47384">
    <property type="entry name" value="Homodimeric domain of signal transducing histidine kinase"/>
    <property type="match status" value="1"/>
</dbReference>
<dbReference type="CDD" id="cd00082">
    <property type="entry name" value="HisKA"/>
    <property type="match status" value="1"/>
</dbReference>
<dbReference type="InterPro" id="IPR003594">
    <property type="entry name" value="HATPase_dom"/>
</dbReference>
<accession>A0ABD4TKB7</accession>
<dbReference type="PANTHER" id="PTHR42878">
    <property type="entry name" value="TWO-COMPONENT HISTIDINE KINASE"/>
    <property type="match status" value="1"/>
</dbReference>
<feature type="coiled-coil region" evidence="7">
    <location>
        <begin position="297"/>
        <end position="328"/>
    </location>
</feature>
<evidence type="ECO:0000256" key="1">
    <source>
        <dbReference type="ARBA" id="ARBA00000085"/>
    </source>
</evidence>
<dbReference type="PRINTS" id="PR00344">
    <property type="entry name" value="BCTRLSENSOR"/>
</dbReference>
<feature type="domain" description="Histidine kinase" evidence="8">
    <location>
        <begin position="335"/>
        <end position="549"/>
    </location>
</feature>
<evidence type="ECO:0000256" key="2">
    <source>
        <dbReference type="ARBA" id="ARBA00012438"/>
    </source>
</evidence>
<dbReference type="SUPFAM" id="SSF55781">
    <property type="entry name" value="GAF domain-like"/>
    <property type="match status" value="1"/>
</dbReference>
<dbReference type="GO" id="GO:0016020">
    <property type="term" value="C:membrane"/>
    <property type="evidence" value="ECO:0007669"/>
    <property type="project" value="UniProtKB-SubCell"/>
</dbReference>
<dbReference type="Pfam" id="PF02518">
    <property type="entry name" value="HATPase_c"/>
    <property type="match status" value="1"/>
</dbReference>
<evidence type="ECO:0000256" key="3">
    <source>
        <dbReference type="ARBA" id="ARBA00022553"/>
    </source>
</evidence>
<dbReference type="InterPro" id="IPR000014">
    <property type="entry name" value="PAS"/>
</dbReference>
<dbReference type="EC" id="2.7.13.3" evidence="2"/>
<evidence type="ECO:0000313" key="9">
    <source>
        <dbReference type="EMBL" id="MCQ1538218.1"/>
    </source>
</evidence>
<dbReference type="InterPro" id="IPR003661">
    <property type="entry name" value="HisK_dim/P_dom"/>
</dbReference>
<dbReference type="FunFam" id="3.30.565.10:FF:000006">
    <property type="entry name" value="Sensor histidine kinase WalK"/>
    <property type="match status" value="1"/>
</dbReference>
<sequence length="554" mass="63399">MNRRSEKTLEEQLRLREKILGLGETSFRKSYYPELRVRLLELERFRFILDQISVGIIIIDPKTDTIVDLNQETCHLLKKQQKELRNMQLRGNPDNSVAWYARVQESDEGMVIIDNLPSDNGEPMALEITMHHAIFGGEEYRIAIIRDITRQRSAERTLIRTKDMFESVIRISSIQHAPEDDILSAALREAAALTQSSDAYCAILSPDESFFSISSSFDEIPAMERLSRADKNGPWERVIREGIPIIGENPEGMYLPISEGERVVAVISLKGKERPYDEFDLRVATYLGESLWQILLRRRAEEKLRELNEQLEERVFERTHELATLNNELEAFTYSVSHDLRAPLRSINGFSLAIQEDYGDELSGEAVEYLGRIRSASERMGTLIDDLLLLSRISRAELRRQEFSLSDLAHEVINEIQEQEPREHATVTIEEGIVVSADRGLMRSVLWNLLSNAWKFTSRKDSPEISFYSQKDGEKTTYIISDNGDGFDMAYEKKLFLPFSRLHTTDEFPGTGIGLATTARIIQKHHGEIHAEGKIGVGATFYFTLGTKEVTEYE</sequence>
<dbReference type="Pfam" id="PF13188">
    <property type="entry name" value="PAS_8"/>
    <property type="match status" value="1"/>
</dbReference>
<dbReference type="InterPro" id="IPR050351">
    <property type="entry name" value="BphY/WalK/GraS-like"/>
</dbReference>
<organism evidence="9 10">
    <name type="scientific">Methanocalculus taiwanensis</name>
    <dbReference type="NCBI Taxonomy" id="106207"/>
    <lineage>
        <taxon>Archaea</taxon>
        <taxon>Methanobacteriati</taxon>
        <taxon>Methanobacteriota</taxon>
        <taxon>Stenosarchaea group</taxon>
        <taxon>Methanomicrobia</taxon>
        <taxon>Methanomicrobiales</taxon>
        <taxon>Methanocalculaceae</taxon>
        <taxon>Methanocalculus</taxon>
    </lineage>
</organism>
<protein>
    <recommendedName>
        <fullName evidence="2">histidine kinase</fullName>
        <ecNumber evidence="2">2.7.13.3</ecNumber>
    </recommendedName>
</protein>
<dbReference type="Gene3D" id="3.30.450.20">
    <property type="entry name" value="PAS domain"/>
    <property type="match status" value="1"/>
</dbReference>
<keyword evidence="10" id="KW-1185">Reference proteome</keyword>
<dbReference type="InterPro" id="IPR004358">
    <property type="entry name" value="Sig_transdc_His_kin-like_C"/>
</dbReference>
<keyword evidence="3" id="KW-0597">Phosphoprotein</keyword>
<dbReference type="Gene3D" id="3.30.565.10">
    <property type="entry name" value="Histidine kinase-like ATPase, C-terminal domain"/>
    <property type="match status" value="1"/>
</dbReference>
<comment type="catalytic activity">
    <reaction evidence="1">
        <text>ATP + protein L-histidine = ADP + protein N-phospho-L-histidine.</text>
        <dbReference type="EC" id="2.7.13.3"/>
    </reaction>
</comment>
<evidence type="ECO:0000313" key="10">
    <source>
        <dbReference type="Proteomes" id="UP001524383"/>
    </source>
</evidence>
<keyword evidence="4" id="KW-0808">Transferase</keyword>
<dbReference type="InterPro" id="IPR005467">
    <property type="entry name" value="His_kinase_dom"/>
</dbReference>
<dbReference type="InterPro" id="IPR036097">
    <property type="entry name" value="HisK_dim/P_sf"/>
</dbReference>
<keyword evidence="5" id="KW-0418">Kinase</keyword>
<dbReference type="Gene3D" id="1.10.287.130">
    <property type="match status" value="1"/>
</dbReference>
<dbReference type="Pfam" id="PF00512">
    <property type="entry name" value="HisKA"/>
    <property type="match status" value="1"/>
</dbReference>
<keyword evidence="6" id="KW-0472">Membrane</keyword>
<dbReference type="SUPFAM" id="SSF55785">
    <property type="entry name" value="PYP-like sensor domain (PAS domain)"/>
    <property type="match status" value="1"/>
</dbReference>
<dbReference type="FunFam" id="1.10.287.130:FF:000070">
    <property type="entry name" value="Histidine kinase sensor protein"/>
    <property type="match status" value="1"/>
</dbReference>
<name>A0ABD4TKB7_9EURY</name>
<evidence type="ECO:0000256" key="4">
    <source>
        <dbReference type="ARBA" id="ARBA00022679"/>
    </source>
</evidence>
<dbReference type="InterPro" id="IPR036890">
    <property type="entry name" value="HATPase_C_sf"/>
</dbReference>
<evidence type="ECO:0000256" key="5">
    <source>
        <dbReference type="ARBA" id="ARBA00022777"/>
    </source>
</evidence>
<dbReference type="InterPro" id="IPR003018">
    <property type="entry name" value="GAF"/>
</dbReference>
<gene>
    <name evidence="9" type="ORF">FTO68_04330</name>
</gene>
<evidence type="ECO:0000259" key="8">
    <source>
        <dbReference type="PROSITE" id="PS50109"/>
    </source>
</evidence>
<dbReference type="SMART" id="SM00387">
    <property type="entry name" value="HATPase_c"/>
    <property type="match status" value="1"/>
</dbReference>
<dbReference type="Proteomes" id="UP001524383">
    <property type="component" value="Unassembled WGS sequence"/>
</dbReference>
<comment type="caution">
    <text evidence="9">The sequence shown here is derived from an EMBL/GenBank/DDBJ whole genome shotgun (WGS) entry which is preliminary data.</text>
</comment>
<dbReference type="RefSeq" id="WP_255332162.1">
    <property type="nucleotide sequence ID" value="NZ_VOTZ01000007.1"/>
</dbReference>
<reference evidence="9 10" key="1">
    <citation type="submission" date="2019-08" db="EMBL/GenBank/DDBJ databases">
        <authorList>
            <person name="Chen S.-C."/>
            <person name="Lai M.-C."/>
            <person name="You Y.-T."/>
        </authorList>
    </citation>
    <scope>NUCLEOTIDE SEQUENCE [LARGE SCALE GENOMIC DNA]</scope>
    <source>
        <strain evidence="9 10">P2F9704a</strain>
    </source>
</reference>
<keyword evidence="7" id="KW-0175">Coiled coil</keyword>
<dbReference type="PANTHER" id="PTHR42878:SF15">
    <property type="entry name" value="BACTERIOPHYTOCHROME"/>
    <property type="match status" value="1"/>
</dbReference>
<dbReference type="PROSITE" id="PS50109">
    <property type="entry name" value="HIS_KIN"/>
    <property type="match status" value="1"/>
</dbReference>
<dbReference type="GO" id="GO:0004673">
    <property type="term" value="F:protein histidine kinase activity"/>
    <property type="evidence" value="ECO:0007669"/>
    <property type="project" value="UniProtKB-EC"/>
</dbReference>
<dbReference type="SUPFAM" id="SSF55874">
    <property type="entry name" value="ATPase domain of HSP90 chaperone/DNA topoisomerase II/histidine kinase"/>
    <property type="match status" value="1"/>
</dbReference>
<dbReference type="EMBL" id="VOTZ01000007">
    <property type="protein sequence ID" value="MCQ1538218.1"/>
    <property type="molecule type" value="Genomic_DNA"/>
</dbReference>
<dbReference type="InterPro" id="IPR035965">
    <property type="entry name" value="PAS-like_dom_sf"/>
</dbReference>
<dbReference type="AlphaFoldDB" id="A0ABD4TKB7"/>
<evidence type="ECO:0000256" key="7">
    <source>
        <dbReference type="SAM" id="Coils"/>
    </source>
</evidence>
<proteinExistence type="predicted"/>
<dbReference type="SMART" id="SM00388">
    <property type="entry name" value="HisKA"/>
    <property type="match status" value="1"/>
</dbReference>
<dbReference type="Pfam" id="PF13185">
    <property type="entry name" value="GAF_2"/>
    <property type="match status" value="1"/>
</dbReference>
<evidence type="ECO:0000256" key="6">
    <source>
        <dbReference type="ARBA" id="ARBA00023136"/>
    </source>
</evidence>